<evidence type="ECO:0000259" key="1">
    <source>
        <dbReference type="Pfam" id="PF12146"/>
    </source>
</evidence>
<dbReference type="EMBL" id="JAFLNF010000008">
    <property type="protein sequence ID" value="MBO0346976.1"/>
    <property type="molecule type" value="Genomic_DNA"/>
</dbReference>
<dbReference type="PANTHER" id="PTHR11614">
    <property type="entry name" value="PHOSPHOLIPASE-RELATED"/>
    <property type="match status" value="1"/>
</dbReference>
<dbReference type="GO" id="GO:0016787">
    <property type="term" value="F:hydrolase activity"/>
    <property type="evidence" value="ECO:0007669"/>
    <property type="project" value="UniProtKB-KW"/>
</dbReference>
<dbReference type="Gene3D" id="3.40.50.1820">
    <property type="entry name" value="alpha/beta hydrolase"/>
    <property type="match status" value="1"/>
</dbReference>
<gene>
    <name evidence="2" type="ORF">J0X15_17250</name>
</gene>
<name>A0A939EQQ6_9HYPH</name>
<dbReference type="InterPro" id="IPR051044">
    <property type="entry name" value="MAG_DAG_Lipase"/>
</dbReference>
<comment type="caution">
    <text evidence="2">The sequence shown here is derived from an EMBL/GenBank/DDBJ whole genome shotgun (WGS) entry which is preliminary data.</text>
</comment>
<proteinExistence type="predicted"/>
<dbReference type="SUPFAM" id="SSF53474">
    <property type="entry name" value="alpha/beta-Hydrolases"/>
    <property type="match status" value="1"/>
</dbReference>
<keyword evidence="2" id="KW-0378">Hydrolase</keyword>
<sequence length="324" mass="36146">MKLIDHPDNPVPEGGTCGMVQSTDGVLLRYAHWPSTGGKRRGTVTLLQGRAEFIEKYFEVVEDLRKRGFAVIAFDWRGQGGSDRLLRDRRRGFVRSIRQYQEDLRTVLKTISLAEYPGPHFALAHSTGAAVLLAEAPRLRTVIDRAVLCSPLVGILDLGWRERWAFRLTRMMSLYGLGSRYIPGGTSEIFGKFENNRQSSDERRFQRANFVLRLAPELGLGSLTAGWLHALGQAMLSFRRRDFGPSIALPCLVIGAGKDRIVSTRATEELVSRMKSAGYLEIAGAEHELLMERDIYRDQVFTAFDAFIPGGAEAPGFQDESVVA</sequence>
<organism evidence="2 3">
    <name type="scientific">Roseibium limicola</name>
    <dbReference type="NCBI Taxonomy" id="2816037"/>
    <lineage>
        <taxon>Bacteria</taxon>
        <taxon>Pseudomonadati</taxon>
        <taxon>Pseudomonadota</taxon>
        <taxon>Alphaproteobacteria</taxon>
        <taxon>Hyphomicrobiales</taxon>
        <taxon>Stappiaceae</taxon>
        <taxon>Roseibium</taxon>
    </lineage>
</organism>
<accession>A0A939EQQ6</accession>
<keyword evidence="3" id="KW-1185">Reference proteome</keyword>
<protein>
    <submittedName>
        <fullName evidence="2">Alpha/beta hydrolase</fullName>
    </submittedName>
</protein>
<dbReference type="InterPro" id="IPR029058">
    <property type="entry name" value="AB_hydrolase_fold"/>
</dbReference>
<feature type="domain" description="Serine aminopeptidase S33" evidence="1">
    <location>
        <begin position="39"/>
        <end position="294"/>
    </location>
</feature>
<evidence type="ECO:0000313" key="3">
    <source>
        <dbReference type="Proteomes" id="UP000664779"/>
    </source>
</evidence>
<reference evidence="2" key="1">
    <citation type="submission" date="2021-03" db="EMBL/GenBank/DDBJ databases">
        <title>Roseibium sp. CAU 1637 isolated from Incheon.</title>
        <authorList>
            <person name="Kim W."/>
        </authorList>
    </citation>
    <scope>NUCLEOTIDE SEQUENCE</scope>
    <source>
        <strain evidence="2">CAU 1637</strain>
    </source>
</reference>
<dbReference type="Proteomes" id="UP000664779">
    <property type="component" value="Unassembled WGS sequence"/>
</dbReference>
<evidence type="ECO:0000313" key="2">
    <source>
        <dbReference type="EMBL" id="MBO0346976.1"/>
    </source>
</evidence>
<dbReference type="InterPro" id="IPR022742">
    <property type="entry name" value="Hydrolase_4"/>
</dbReference>
<dbReference type="AlphaFoldDB" id="A0A939EQQ6"/>
<dbReference type="Pfam" id="PF12146">
    <property type="entry name" value="Hydrolase_4"/>
    <property type="match status" value="1"/>
</dbReference>